<dbReference type="AlphaFoldDB" id="A0A3L6Q3B6"/>
<evidence type="ECO:0000313" key="2">
    <source>
        <dbReference type="EMBL" id="RLM73132.1"/>
    </source>
</evidence>
<protein>
    <recommendedName>
        <fullName evidence="4">CASP-like protein</fullName>
    </recommendedName>
</protein>
<evidence type="ECO:0000313" key="3">
    <source>
        <dbReference type="Proteomes" id="UP000275267"/>
    </source>
</evidence>
<evidence type="ECO:0000256" key="1">
    <source>
        <dbReference type="SAM" id="MobiDB-lite"/>
    </source>
</evidence>
<keyword evidence="3" id="KW-1185">Reference proteome</keyword>
<evidence type="ECO:0008006" key="4">
    <source>
        <dbReference type="Google" id="ProtNLM"/>
    </source>
</evidence>
<proteinExistence type="predicted"/>
<accession>A0A3L6Q3B6</accession>
<dbReference type="Proteomes" id="UP000275267">
    <property type="component" value="Unassembled WGS sequence"/>
</dbReference>
<sequence length="119" mass="12477">MGICAMYNAFCRQVGEGLASTVEARVAAVLVAFISAFNLFTALAAEGCNKQPAGRAPRGGAPRPDGGDQKPAPARQGASRWCKIYQTDQHDLFECGCSTASPRSRRNAVTSILITTGTA</sequence>
<name>A0A3L6Q3B6_PANMI</name>
<gene>
    <name evidence="2" type="ORF">C2845_PM15G03570</name>
</gene>
<dbReference type="EMBL" id="PQIB02000013">
    <property type="protein sequence ID" value="RLM73132.1"/>
    <property type="molecule type" value="Genomic_DNA"/>
</dbReference>
<feature type="region of interest" description="Disordered" evidence="1">
    <location>
        <begin position="49"/>
        <end position="78"/>
    </location>
</feature>
<organism evidence="2 3">
    <name type="scientific">Panicum miliaceum</name>
    <name type="common">Proso millet</name>
    <name type="synonym">Broomcorn millet</name>
    <dbReference type="NCBI Taxonomy" id="4540"/>
    <lineage>
        <taxon>Eukaryota</taxon>
        <taxon>Viridiplantae</taxon>
        <taxon>Streptophyta</taxon>
        <taxon>Embryophyta</taxon>
        <taxon>Tracheophyta</taxon>
        <taxon>Spermatophyta</taxon>
        <taxon>Magnoliopsida</taxon>
        <taxon>Liliopsida</taxon>
        <taxon>Poales</taxon>
        <taxon>Poaceae</taxon>
        <taxon>PACMAD clade</taxon>
        <taxon>Panicoideae</taxon>
        <taxon>Panicodae</taxon>
        <taxon>Paniceae</taxon>
        <taxon>Panicinae</taxon>
        <taxon>Panicum</taxon>
        <taxon>Panicum sect. Panicum</taxon>
    </lineage>
</organism>
<comment type="caution">
    <text evidence="2">The sequence shown here is derived from an EMBL/GenBank/DDBJ whole genome shotgun (WGS) entry which is preliminary data.</text>
</comment>
<reference evidence="3" key="1">
    <citation type="journal article" date="2019" name="Nat. Commun.">
        <title>The genome of broomcorn millet.</title>
        <authorList>
            <person name="Zou C."/>
            <person name="Miki D."/>
            <person name="Li D."/>
            <person name="Tang Q."/>
            <person name="Xiao L."/>
            <person name="Rajput S."/>
            <person name="Deng P."/>
            <person name="Jia W."/>
            <person name="Huang R."/>
            <person name="Zhang M."/>
            <person name="Sun Y."/>
            <person name="Hu J."/>
            <person name="Fu X."/>
            <person name="Schnable P.S."/>
            <person name="Li F."/>
            <person name="Zhang H."/>
            <person name="Feng B."/>
            <person name="Zhu X."/>
            <person name="Liu R."/>
            <person name="Schnable J.C."/>
            <person name="Zhu J.-K."/>
            <person name="Zhang H."/>
        </authorList>
    </citation>
    <scope>NUCLEOTIDE SEQUENCE [LARGE SCALE GENOMIC DNA]</scope>
</reference>
<feature type="compositionally biased region" description="Low complexity" evidence="1">
    <location>
        <begin position="52"/>
        <end position="64"/>
    </location>
</feature>